<dbReference type="OrthoDB" id="199913at2759"/>
<dbReference type="GO" id="GO:0016298">
    <property type="term" value="F:lipase activity"/>
    <property type="evidence" value="ECO:0007669"/>
    <property type="project" value="InterPro"/>
</dbReference>
<dbReference type="InterPro" id="IPR033906">
    <property type="entry name" value="Lipase_N"/>
</dbReference>
<evidence type="ECO:0000256" key="1">
    <source>
        <dbReference type="ARBA" id="ARBA00004613"/>
    </source>
</evidence>
<organism evidence="7 8">
    <name type="scientific">Musca domestica</name>
    <name type="common">House fly</name>
    <dbReference type="NCBI Taxonomy" id="7370"/>
    <lineage>
        <taxon>Eukaryota</taxon>
        <taxon>Metazoa</taxon>
        <taxon>Ecdysozoa</taxon>
        <taxon>Arthropoda</taxon>
        <taxon>Hexapoda</taxon>
        <taxon>Insecta</taxon>
        <taxon>Pterygota</taxon>
        <taxon>Neoptera</taxon>
        <taxon>Endopterygota</taxon>
        <taxon>Diptera</taxon>
        <taxon>Brachycera</taxon>
        <taxon>Muscomorpha</taxon>
        <taxon>Muscoidea</taxon>
        <taxon>Muscidae</taxon>
        <taxon>Musca</taxon>
    </lineage>
</organism>
<comment type="similarity">
    <text evidence="2 4">Belongs to the AB hydrolase superfamily. Lipase family.</text>
</comment>
<dbReference type="Pfam" id="PF00151">
    <property type="entry name" value="Lipase"/>
    <property type="match status" value="1"/>
</dbReference>
<dbReference type="Gene3D" id="3.40.50.1820">
    <property type="entry name" value="alpha/beta hydrolase"/>
    <property type="match status" value="1"/>
</dbReference>
<comment type="subcellular location">
    <subcellularLocation>
        <location evidence="1">Secreted</location>
    </subcellularLocation>
</comment>
<dbReference type="PANTHER" id="PTHR11610">
    <property type="entry name" value="LIPASE"/>
    <property type="match status" value="1"/>
</dbReference>
<dbReference type="GO" id="GO:0016042">
    <property type="term" value="P:lipid catabolic process"/>
    <property type="evidence" value="ECO:0007669"/>
    <property type="project" value="TreeGrafter"/>
</dbReference>
<reference evidence="8" key="1">
    <citation type="submission" date="2025-08" db="UniProtKB">
        <authorList>
            <consortium name="RefSeq"/>
        </authorList>
    </citation>
    <scope>IDENTIFICATION</scope>
    <source>
        <strain evidence="8">Aabys</strain>
        <tissue evidence="8">Whole body</tissue>
    </source>
</reference>
<keyword evidence="5" id="KW-0732">Signal</keyword>
<gene>
    <name evidence="8" type="primary">LOC101893387</name>
</gene>
<proteinExistence type="inferred from homology"/>
<dbReference type="PRINTS" id="PR00821">
    <property type="entry name" value="TAGLIPASE"/>
</dbReference>
<sequence length="329" mass="36439">MSQQNLKFIWVFLAFVLKRVELMNLNSLIQKANIYYQQPLQNGTRLEFPLDMIEDLKVKTDIKVIIHGFTGNRFHTSIRPLGQAYMAQGVDNVFLVDWRDAAKLDYYTSRKAVGDVGKHLGQLLEMFFEKHQIMLSEVHVIGHSLGAHIAGNIGRYFNGLLGRVTGLDPALPLFLPNSPDSLHPSAAVFVDVIHTDYPVFGDITPRGTVDFYPNFGHTPQRGCEGVDIVTASKLIVDAYSCSHNRAVLLYAESIGLPNNFPSMPCTLKAIKMHMSSKCMGPTPGVSVDEIGDSVVYMGEYVSKSSSGIFYLSTYGTPPFGIGMYTPQHG</sequence>
<keyword evidence="3" id="KW-0964">Secreted</keyword>
<evidence type="ECO:0000313" key="7">
    <source>
        <dbReference type="Proteomes" id="UP001652621"/>
    </source>
</evidence>
<dbReference type="GO" id="GO:0005615">
    <property type="term" value="C:extracellular space"/>
    <property type="evidence" value="ECO:0007669"/>
    <property type="project" value="TreeGrafter"/>
</dbReference>
<protein>
    <submittedName>
        <fullName evidence="8">Pancreatic triacylglycerol lipase isoform X1</fullName>
    </submittedName>
</protein>
<name>A0A9J7D9U2_MUSDO</name>
<evidence type="ECO:0000256" key="3">
    <source>
        <dbReference type="ARBA" id="ARBA00022525"/>
    </source>
</evidence>
<dbReference type="RefSeq" id="XP_011295511.3">
    <property type="nucleotide sequence ID" value="XM_011297209.3"/>
</dbReference>
<dbReference type="GeneID" id="101893387"/>
<dbReference type="InterPro" id="IPR029058">
    <property type="entry name" value="AB_hydrolase_fold"/>
</dbReference>
<dbReference type="InterPro" id="IPR000734">
    <property type="entry name" value="TAG_lipase"/>
</dbReference>
<dbReference type="InterPro" id="IPR013818">
    <property type="entry name" value="Lipase"/>
</dbReference>
<feature type="chain" id="PRO_5045430726" evidence="5">
    <location>
        <begin position="23"/>
        <end position="329"/>
    </location>
</feature>
<dbReference type="AlphaFoldDB" id="A0A9J7D9U2"/>
<dbReference type="Proteomes" id="UP001652621">
    <property type="component" value="Unplaced"/>
</dbReference>
<accession>A0A9J7D9U2</accession>
<dbReference type="CDD" id="cd00707">
    <property type="entry name" value="Pancreat_lipase_like"/>
    <property type="match status" value="1"/>
</dbReference>
<evidence type="ECO:0000256" key="2">
    <source>
        <dbReference type="ARBA" id="ARBA00010701"/>
    </source>
</evidence>
<dbReference type="KEGG" id="mde:101893387"/>
<feature type="domain" description="Lipase" evidence="6">
    <location>
        <begin position="57"/>
        <end position="318"/>
    </location>
</feature>
<dbReference type="VEuPathDB" id="VectorBase:MDOMA2_005997"/>
<dbReference type="SUPFAM" id="SSF53474">
    <property type="entry name" value="alpha/beta-Hydrolases"/>
    <property type="match status" value="1"/>
</dbReference>
<evidence type="ECO:0000313" key="8">
    <source>
        <dbReference type="RefSeq" id="XP_011295511.3"/>
    </source>
</evidence>
<evidence type="ECO:0000256" key="4">
    <source>
        <dbReference type="RuleBase" id="RU004262"/>
    </source>
</evidence>
<evidence type="ECO:0000256" key="5">
    <source>
        <dbReference type="SAM" id="SignalP"/>
    </source>
</evidence>
<keyword evidence="7" id="KW-1185">Reference proteome</keyword>
<evidence type="ECO:0000259" key="6">
    <source>
        <dbReference type="Pfam" id="PF00151"/>
    </source>
</evidence>
<dbReference type="PANTHER" id="PTHR11610:SF173">
    <property type="entry name" value="LIPASE DOMAIN-CONTAINING PROTEIN-RELATED"/>
    <property type="match status" value="1"/>
</dbReference>
<feature type="signal peptide" evidence="5">
    <location>
        <begin position="1"/>
        <end position="22"/>
    </location>
</feature>
<dbReference type="GO" id="GO:0017171">
    <property type="term" value="F:serine hydrolase activity"/>
    <property type="evidence" value="ECO:0007669"/>
    <property type="project" value="TreeGrafter"/>
</dbReference>